<feature type="transmembrane region" description="Helical" evidence="2">
    <location>
        <begin position="1584"/>
        <end position="1606"/>
    </location>
</feature>
<protein>
    <submittedName>
        <fullName evidence="3">Transmembrane protein, putative</fullName>
    </submittedName>
</protein>
<feature type="region of interest" description="Disordered" evidence="1">
    <location>
        <begin position="1932"/>
        <end position="1960"/>
    </location>
</feature>
<feature type="transmembrane region" description="Helical" evidence="2">
    <location>
        <begin position="1516"/>
        <end position="1538"/>
    </location>
</feature>
<feature type="transmembrane region" description="Helical" evidence="2">
    <location>
        <begin position="244"/>
        <end position="265"/>
    </location>
</feature>
<feature type="transmembrane region" description="Helical" evidence="2">
    <location>
        <begin position="503"/>
        <end position="525"/>
    </location>
</feature>
<feature type="transmembrane region" description="Helical" evidence="2">
    <location>
        <begin position="359"/>
        <end position="381"/>
    </location>
</feature>
<feature type="region of interest" description="Disordered" evidence="1">
    <location>
        <begin position="160"/>
        <end position="195"/>
    </location>
</feature>
<proteinExistence type="predicted"/>
<feature type="compositionally biased region" description="Acidic residues" evidence="1">
    <location>
        <begin position="1779"/>
        <end position="1788"/>
    </location>
</feature>
<evidence type="ECO:0000256" key="2">
    <source>
        <dbReference type="SAM" id="Phobius"/>
    </source>
</evidence>
<feature type="region of interest" description="Disordered" evidence="1">
    <location>
        <begin position="1260"/>
        <end position="1289"/>
    </location>
</feature>
<dbReference type="Proteomes" id="UP000051952">
    <property type="component" value="Unassembled WGS sequence"/>
</dbReference>
<dbReference type="EMBL" id="CYKH01002165">
    <property type="protein sequence ID" value="CUG93584.1"/>
    <property type="molecule type" value="Genomic_DNA"/>
</dbReference>
<feature type="region of interest" description="Disordered" evidence="1">
    <location>
        <begin position="1302"/>
        <end position="1333"/>
    </location>
</feature>
<evidence type="ECO:0000256" key="1">
    <source>
        <dbReference type="SAM" id="MobiDB-lite"/>
    </source>
</evidence>
<feature type="region of interest" description="Disordered" evidence="1">
    <location>
        <begin position="2069"/>
        <end position="2104"/>
    </location>
</feature>
<gene>
    <name evidence="3" type="ORF">BSAL_43615</name>
</gene>
<feature type="region of interest" description="Disordered" evidence="1">
    <location>
        <begin position="645"/>
        <end position="683"/>
    </location>
</feature>
<feature type="compositionally biased region" description="Low complexity" evidence="1">
    <location>
        <begin position="670"/>
        <end position="681"/>
    </location>
</feature>
<feature type="compositionally biased region" description="Polar residues" evidence="1">
    <location>
        <begin position="863"/>
        <end position="874"/>
    </location>
</feature>
<feature type="region of interest" description="Disordered" evidence="1">
    <location>
        <begin position="1775"/>
        <end position="1806"/>
    </location>
</feature>
<feature type="region of interest" description="Disordered" evidence="1">
    <location>
        <begin position="1170"/>
        <end position="1229"/>
    </location>
</feature>
<accession>A0A0S4JWR7</accession>
<feature type="region of interest" description="Disordered" evidence="1">
    <location>
        <begin position="16"/>
        <end position="48"/>
    </location>
</feature>
<keyword evidence="2" id="KW-0472">Membrane</keyword>
<dbReference type="VEuPathDB" id="TriTrypDB:BSAL_43615"/>
<feature type="compositionally biased region" description="Basic residues" evidence="1">
    <location>
        <begin position="165"/>
        <end position="175"/>
    </location>
</feature>
<keyword evidence="2 3" id="KW-0812">Transmembrane</keyword>
<sequence>MYVDDAPEIFFPALQEVPANPQRPAAELPPATNATHQQQRPHQRRQRHRLRTAQEINVPAHHAIVERSNNMAPATATLTTMLAPPGWQQSERDRTLVGPLFGPLRGGGARNQQQLQNALHLEEPKVASFRWKHEVFAKPTTSDNNNFSDEELIFETTTAAAADRRKTHRRHRRPRSISCSRKKFDQDDDNDSDEEHENCCRSAPVNCFGHRRWFPTFWFPHASTFHYRVVEIEFAYYFSSHKRVGLVCCSIAALLTIAGVFSVSGDRRGFPDTQDKLNIAATVLWCLCAAAMGLLGLWGHHQERECRDLSRGNTIGSNNNNNNNSATAHYDVKKLLRRLWILSLDPLSPRQKLRYYARLYEAVAILTHLTCYVFGAGNFLYGCSDSFLGIIEMSNRNKTALCNYSSAIIAPTTMPQQVGNCTTPAILPLFDTCAEYAQAYGPHLACRTSTQGAALLLLSTSSIIFFVPLRSIRLVPLHTVGVILLMLTFPVPGEYLPTGVTVHQFICLAMAWVVQIAIALGASIARELRSRATFRLHVERHRRSAQMIYLKYQLDCVAKIQLPEELLASPAAAVQSPPAANADALQFAIATPQGTGNSIAGFAPSSTHLHAQLQSNPHDPLLASFTPTEQSRGFSMLLPVGTATNPLLPTAGSKQQQQRRDIDDGIDEGTSAAASDSANTTMKRSALTSQLVMGPVIAPPLTTPPTNGVGAPAGGANIHQPSAHNIADHPSVVTTTTTTTGTVRHDSHAVLLHIRVLGFAGWGCRSSPSDYVDGVRRLMDVVDRILDGAHTLYTFNNNGAAAATTRQHHHHRSLLPPTQQPPPAAAFYLRRVHCFGDDICIIGVPLIAHTSEAATTTHHQSSITSVRRSPQQPVVVSRTLSSTVGAGGGGLSTSSSTRRADNNIQASPFSSPAAQQHHAALLLLRQAIVHTAHAIVSAVSACGRSSIEEFISGLPWAVEISERDHIENATTIATLTSPRAARRRDEQKGIPPPPLRLFPIAVIVEGGAGYKLHPATKNIVAIGPALDRAIALTLLRQQRLDQNLRVDDDAKKHLNSPMNSHYPVAAMDVEGPEGLTMLVKGLELQTNHETAENDPADAVNEMFGEGRDADSSLSTAATRNFAVALHRDYCKPTSVVLRTIPPMWPTPKRQMPARRVESCYITCMASTVAAPHHPQRSTAATVEAEGVSGTGRSDAAQARTSLGESQRSMNKPDDRSNHNNVSKQQQQMHQLPPMMLAMAMATSGAGALPSRIMLQQNLRSPTTDNVKNSSVPSPQQTTNDNESSSPTMLRDGRDCFVVTVHPPQPLPEAAIGPQELQRPAGGGTSGARSRRGSVSFAAPTTAAGAANVAATTAEIMDRQRQSNGGSPLEVVDYPLTPLQPSKGLHANREREESIASAATNATSSLPIVVVRDDARQRASRRVRMTLRYFIFHVFEDPATERNYLENCAEVGASPLDIMVCACGTGASVFMMMLIAVLDFVAERRSCTLAIDFIRHHPGGDIGVTEPEKTWKETTGWLWPTIAVLFCAAAVALHVVNVLNPSAAPTSPKSNSKEVEKAPKITEGEANGSCVQSRLFWRKELRMQLMLLFPKLFFTLTIYFSIPASVIHDALTLWIIMSIDFALIRPVAALGALGGIARDLPWCVPLIIRTMARHGNEDYINTPAAAVSLARPLVEQAIISAEENAVGTLSGRPSGTATYLAWASLLIIIAIRFLTEIRQREVFATAKLLDFQKEEMERDYKALELALDATVPAGGVAERLVRRMRSSKIFLDDWRRQDDNENSDDDDNADAPKGVQSSGEFSSSSAIGRKHIGGATGGIFSDNGSFGDNELATQTPLPPAPAPGASSNSAQLVPAAGVSPPAGGVLMHPLWSASGNAHSDDVPIIVLRWMAPPYHNSNSSANIESASSASPLPLSAFDDVVAAAQKNSEDEGILTDSFASARDRTHPPGSGKRRAVPAGYGGTLGGSDPWESIFDDITEAIPAHLKSAVQLIQCTRRVAIFAVPEGEESNSAGEGDGTQEADRDADNIRCLKALHAARAIAAYYSTRLAKHNHHNEGSYATTAVSAAVSNSAATPGGTAFSAKTRPRSDGEDVNDFLHQEPEDPFSDFEEVARGGYVGAAEPHTTPKRRVTVAVRPQQQHSPPPQLPLPSTTQAATGPALSSKQPQQSSSSQLSIWLDFGPAMGALIGRTKGIQFGYYGAPVTSLCAIQEQFTWHSNGAPDWRAFPGVHHGSSSSGESGCIVATQRFVETAQLRDISGEVLDMNPQSHLYGGVNATVAQQQPTLPYSLCLRVPASAARGAPPAGGGTLVETGRPQSFFGVPKQRFYCVSSLRTDEEEITSARKKI</sequence>
<keyword evidence="2" id="KW-1133">Transmembrane helix</keyword>
<feature type="compositionally biased region" description="Basic and acidic residues" evidence="1">
    <location>
        <begin position="2085"/>
        <end position="2100"/>
    </location>
</feature>
<reference evidence="4" key="1">
    <citation type="submission" date="2015-09" db="EMBL/GenBank/DDBJ databases">
        <authorList>
            <consortium name="Pathogen Informatics"/>
        </authorList>
    </citation>
    <scope>NUCLEOTIDE SEQUENCE [LARGE SCALE GENOMIC DNA]</scope>
    <source>
        <strain evidence="4">Lake Konstanz</strain>
    </source>
</reference>
<feature type="compositionally biased region" description="Polar residues" evidence="1">
    <location>
        <begin position="1198"/>
        <end position="1209"/>
    </location>
</feature>
<keyword evidence="4" id="KW-1185">Reference proteome</keyword>
<evidence type="ECO:0000313" key="3">
    <source>
        <dbReference type="EMBL" id="CUG93584.1"/>
    </source>
</evidence>
<feature type="compositionally biased region" description="Acidic residues" evidence="1">
    <location>
        <begin position="186"/>
        <end position="195"/>
    </location>
</feature>
<feature type="transmembrane region" description="Helical" evidence="2">
    <location>
        <begin position="277"/>
        <end position="298"/>
    </location>
</feature>
<feature type="transmembrane region" description="Helical" evidence="2">
    <location>
        <begin position="474"/>
        <end position="491"/>
    </location>
</feature>
<feature type="compositionally biased region" description="Polar residues" evidence="1">
    <location>
        <begin position="1260"/>
        <end position="1287"/>
    </location>
</feature>
<feature type="region of interest" description="Disordered" evidence="1">
    <location>
        <begin position="858"/>
        <end position="910"/>
    </location>
</feature>
<evidence type="ECO:0000313" key="4">
    <source>
        <dbReference type="Proteomes" id="UP000051952"/>
    </source>
</evidence>
<feature type="region of interest" description="Disordered" evidence="1">
    <location>
        <begin position="2117"/>
        <end position="2166"/>
    </location>
</feature>
<feature type="compositionally biased region" description="Basic residues" evidence="1">
    <location>
        <begin position="39"/>
        <end position="48"/>
    </location>
</feature>
<feature type="region of interest" description="Disordered" evidence="1">
    <location>
        <begin position="1822"/>
        <end position="1854"/>
    </location>
</feature>
<name>A0A0S4JWR7_BODSA</name>
<organism evidence="3 4">
    <name type="scientific">Bodo saltans</name>
    <name type="common">Flagellated protozoan</name>
    <dbReference type="NCBI Taxonomy" id="75058"/>
    <lineage>
        <taxon>Eukaryota</taxon>
        <taxon>Discoba</taxon>
        <taxon>Euglenozoa</taxon>
        <taxon>Kinetoplastea</taxon>
        <taxon>Metakinetoplastina</taxon>
        <taxon>Eubodonida</taxon>
        <taxon>Bodonidae</taxon>
        <taxon>Bodo</taxon>
    </lineage>
</organism>